<evidence type="ECO:0000256" key="1">
    <source>
        <dbReference type="SAM" id="MobiDB-lite"/>
    </source>
</evidence>
<reference evidence="3" key="2">
    <citation type="submission" date="2020-11" db="EMBL/GenBank/DDBJ databases">
        <authorList>
            <person name="McCartney M.A."/>
            <person name="Auch B."/>
            <person name="Kono T."/>
            <person name="Mallez S."/>
            <person name="Becker A."/>
            <person name="Gohl D.M."/>
            <person name="Silverstein K.A.T."/>
            <person name="Koren S."/>
            <person name="Bechman K.B."/>
            <person name="Herman A."/>
            <person name="Abrahante J.E."/>
            <person name="Garbe J."/>
        </authorList>
    </citation>
    <scope>NUCLEOTIDE SEQUENCE</scope>
    <source>
        <strain evidence="3">Duluth1</strain>
        <tissue evidence="3">Whole animal</tissue>
    </source>
</reference>
<dbReference type="Proteomes" id="UP000828390">
    <property type="component" value="Unassembled WGS sequence"/>
</dbReference>
<proteinExistence type="predicted"/>
<dbReference type="EMBL" id="JAIWYP010000007">
    <property type="protein sequence ID" value="KAH3801568.1"/>
    <property type="molecule type" value="Genomic_DNA"/>
</dbReference>
<dbReference type="EMBL" id="JAIWYP010000007">
    <property type="protein sequence ID" value="KAH3803225.1"/>
    <property type="molecule type" value="Genomic_DNA"/>
</dbReference>
<evidence type="ECO:0000313" key="5">
    <source>
        <dbReference type="Proteomes" id="UP000828390"/>
    </source>
</evidence>
<comment type="caution">
    <text evidence="3">The sequence shown here is derived from an EMBL/GenBank/DDBJ whole genome shotgun (WGS) entry which is preliminary data.</text>
</comment>
<protein>
    <submittedName>
        <fullName evidence="3">Uncharacterized protein</fullName>
    </submittedName>
</protein>
<reference evidence="3" key="1">
    <citation type="journal article" date="2019" name="bioRxiv">
        <title>The Genome of the Zebra Mussel, Dreissena polymorpha: A Resource for Invasive Species Research.</title>
        <authorList>
            <person name="McCartney M.A."/>
            <person name="Auch B."/>
            <person name="Kono T."/>
            <person name="Mallez S."/>
            <person name="Zhang Y."/>
            <person name="Obille A."/>
            <person name="Becker A."/>
            <person name="Abrahante J.E."/>
            <person name="Garbe J."/>
            <person name="Badalamenti J.P."/>
            <person name="Herman A."/>
            <person name="Mangelson H."/>
            <person name="Liachko I."/>
            <person name="Sullivan S."/>
            <person name="Sone E.D."/>
            <person name="Koren S."/>
            <person name="Silverstein K.A.T."/>
            <person name="Beckman K.B."/>
            <person name="Gohl D.M."/>
        </authorList>
    </citation>
    <scope>NUCLEOTIDE SEQUENCE</scope>
    <source>
        <strain evidence="3">Duluth1</strain>
        <tissue evidence="3">Whole animal</tissue>
    </source>
</reference>
<accession>A0A9D4FPZ1</accession>
<organism evidence="3 5">
    <name type="scientific">Dreissena polymorpha</name>
    <name type="common">Zebra mussel</name>
    <name type="synonym">Mytilus polymorpha</name>
    <dbReference type="NCBI Taxonomy" id="45954"/>
    <lineage>
        <taxon>Eukaryota</taxon>
        <taxon>Metazoa</taxon>
        <taxon>Spiralia</taxon>
        <taxon>Lophotrochozoa</taxon>
        <taxon>Mollusca</taxon>
        <taxon>Bivalvia</taxon>
        <taxon>Autobranchia</taxon>
        <taxon>Heteroconchia</taxon>
        <taxon>Euheterodonta</taxon>
        <taxon>Imparidentia</taxon>
        <taxon>Neoheterodontei</taxon>
        <taxon>Myida</taxon>
        <taxon>Dreissenoidea</taxon>
        <taxon>Dreissenidae</taxon>
        <taxon>Dreissena</taxon>
    </lineage>
</organism>
<keyword evidence="5" id="KW-1185">Reference proteome</keyword>
<sequence length="67" mass="7503">MISSRYCSLDRSALHMGGKGLTKPPSEDDKDPLPGQKTGLTDREFGFGSLKRLTLYRKLPGWQPPRI</sequence>
<evidence type="ECO:0000313" key="2">
    <source>
        <dbReference type="EMBL" id="KAH3801568.1"/>
    </source>
</evidence>
<dbReference type="EMBL" id="JAIWYP010000007">
    <property type="protein sequence ID" value="KAH3801569.1"/>
    <property type="molecule type" value="Genomic_DNA"/>
</dbReference>
<dbReference type="AlphaFoldDB" id="A0A9D4FPZ1"/>
<evidence type="ECO:0000313" key="4">
    <source>
        <dbReference type="EMBL" id="KAH3803225.1"/>
    </source>
</evidence>
<gene>
    <name evidence="2" type="ORF">DPMN_155223</name>
    <name evidence="3" type="ORF">DPMN_155224</name>
    <name evidence="4" type="ORF">DPMN_156927</name>
</gene>
<feature type="region of interest" description="Disordered" evidence="1">
    <location>
        <begin position="14"/>
        <end position="41"/>
    </location>
</feature>
<evidence type="ECO:0000313" key="3">
    <source>
        <dbReference type="EMBL" id="KAH3801569.1"/>
    </source>
</evidence>
<name>A0A9D4FPZ1_DREPO</name>